<evidence type="ECO:0000313" key="6">
    <source>
        <dbReference type="Proteomes" id="UP001244341"/>
    </source>
</evidence>
<evidence type="ECO:0000256" key="2">
    <source>
        <dbReference type="PROSITE-ProRule" id="PRU00035"/>
    </source>
</evidence>
<evidence type="ECO:0000259" key="4">
    <source>
        <dbReference type="PROSITE" id="PS50014"/>
    </source>
</evidence>
<name>A0ABY8TU48_TETOB</name>
<keyword evidence="1 2" id="KW-0103">Bromodomain</keyword>
<keyword evidence="6" id="KW-1185">Reference proteome</keyword>
<proteinExistence type="predicted"/>
<dbReference type="PRINTS" id="PR00503">
    <property type="entry name" value="BROMODOMAIN"/>
</dbReference>
<dbReference type="PANTHER" id="PTHR45926">
    <property type="entry name" value="OSJNBA0053K19.4 PROTEIN"/>
    <property type="match status" value="1"/>
</dbReference>
<evidence type="ECO:0000256" key="3">
    <source>
        <dbReference type="SAM" id="MobiDB-lite"/>
    </source>
</evidence>
<accession>A0ABY8TU48</accession>
<dbReference type="SMART" id="SM00297">
    <property type="entry name" value="BROMO"/>
    <property type="match status" value="1"/>
</dbReference>
<dbReference type="EMBL" id="CP126211">
    <property type="protein sequence ID" value="WIA12600.1"/>
    <property type="molecule type" value="Genomic_DNA"/>
</dbReference>
<feature type="compositionally biased region" description="Low complexity" evidence="3">
    <location>
        <begin position="10"/>
        <end position="27"/>
    </location>
</feature>
<dbReference type="PROSITE" id="PS50014">
    <property type="entry name" value="BROMODOMAIN_2"/>
    <property type="match status" value="1"/>
</dbReference>
<sequence>MDGADEQEEAAAAAAGGAADGAAAVGARQPSERDLRLKQRKVFNLKRKFAELTAQVEGALCETRAVSAWKLSPRSAAAAAAAAKAPRLDASERRMLAGARSRRLAEVAAKQCLAVIKALMAHKFAFPFNSPVDVTKYRDYCSYVKTPMDFGSMKVKAEEGGYGEPAQVYSDALLVFNNARTYNQPTEDVYYMATVLQEYFQERWSKLVTPKLQEEAKQAKGEEDALRQRKAAAARAAADVAAQEAACRLASCLDELHEQLAQLRVQAALCCEPLPAAAREELAAGLAGLPQRQLEAALGLVLPRLMAAGDSHLQQHSKAAGGSSSRLEVEVDLARCGLGID</sequence>
<gene>
    <name evidence="5" type="ORF">OEZ85_006257</name>
</gene>
<evidence type="ECO:0000313" key="5">
    <source>
        <dbReference type="EMBL" id="WIA12600.1"/>
    </source>
</evidence>
<dbReference type="SUPFAM" id="SSF47370">
    <property type="entry name" value="Bromodomain"/>
    <property type="match status" value="1"/>
</dbReference>
<feature type="domain" description="Bromo" evidence="4">
    <location>
        <begin position="120"/>
        <end position="190"/>
    </location>
</feature>
<dbReference type="Pfam" id="PF00439">
    <property type="entry name" value="Bromodomain"/>
    <property type="match status" value="1"/>
</dbReference>
<feature type="region of interest" description="Disordered" evidence="3">
    <location>
        <begin position="1"/>
        <end position="32"/>
    </location>
</feature>
<dbReference type="InterPro" id="IPR036427">
    <property type="entry name" value="Bromodomain-like_sf"/>
</dbReference>
<organism evidence="5 6">
    <name type="scientific">Tetradesmus obliquus</name>
    <name type="common">Green alga</name>
    <name type="synonym">Acutodesmus obliquus</name>
    <dbReference type="NCBI Taxonomy" id="3088"/>
    <lineage>
        <taxon>Eukaryota</taxon>
        <taxon>Viridiplantae</taxon>
        <taxon>Chlorophyta</taxon>
        <taxon>core chlorophytes</taxon>
        <taxon>Chlorophyceae</taxon>
        <taxon>CS clade</taxon>
        <taxon>Sphaeropleales</taxon>
        <taxon>Scenedesmaceae</taxon>
        <taxon>Tetradesmus</taxon>
    </lineage>
</organism>
<dbReference type="Proteomes" id="UP001244341">
    <property type="component" value="Chromosome 4b"/>
</dbReference>
<dbReference type="InterPro" id="IPR001487">
    <property type="entry name" value="Bromodomain"/>
</dbReference>
<evidence type="ECO:0000256" key="1">
    <source>
        <dbReference type="ARBA" id="ARBA00023117"/>
    </source>
</evidence>
<reference evidence="5 6" key="1">
    <citation type="submission" date="2023-05" db="EMBL/GenBank/DDBJ databases">
        <title>A 100% complete, gapless, phased diploid assembly of the Scenedesmus obliquus UTEX 3031 genome.</title>
        <authorList>
            <person name="Biondi T.C."/>
            <person name="Hanschen E.R."/>
            <person name="Kwon T."/>
            <person name="Eng W."/>
            <person name="Kruse C.P.S."/>
            <person name="Koehler S.I."/>
            <person name="Kunde Y."/>
            <person name="Gleasner C.D."/>
            <person name="You Mak K.T."/>
            <person name="Polle J."/>
            <person name="Hovde B.T."/>
            <person name="Starkenburg S.R."/>
        </authorList>
    </citation>
    <scope>NUCLEOTIDE SEQUENCE [LARGE SCALE GENOMIC DNA]</scope>
    <source>
        <strain evidence="5 6">DOE0152z</strain>
    </source>
</reference>
<protein>
    <recommendedName>
        <fullName evidence="4">Bromo domain-containing protein</fullName>
    </recommendedName>
</protein>
<dbReference type="Gene3D" id="1.20.920.10">
    <property type="entry name" value="Bromodomain-like"/>
    <property type="match status" value="1"/>
</dbReference>